<comment type="caution">
    <text evidence="1">The sequence shown here is derived from an EMBL/GenBank/DDBJ whole genome shotgun (WGS) entry which is preliminary data.</text>
</comment>
<evidence type="ECO:0000313" key="1">
    <source>
        <dbReference type="EMBL" id="TGY66835.1"/>
    </source>
</evidence>
<reference evidence="1" key="1">
    <citation type="submission" date="2019-04" db="EMBL/GenBank/DDBJ databases">
        <title>Microbes associate with the intestines of laboratory mice.</title>
        <authorList>
            <person name="Navarre W."/>
            <person name="Wong E."/>
            <person name="Huang K."/>
            <person name="Tropini C."/>
            <person name="Ng K."/>
            <person name="Yu B."/>
        </authorList>
    </citation>
    <scope>NUCLEOTIDE SEQUENCE</scope>
    <source>
        <strain evidence="1">NM09_H32</strain>
    </source>
</reference>
<proteinExistence type="predicted"/>
<dbReference type="EMBL" id="SRYG01000003">
    <property type="protein sequence ID" value="TGY66835.1"/>
    <property type="molecule type" value="Genomic_DNA"/>
</dbReference>
<organism evidence="1 2">
    <name type="scientific">Dubosiella muris</name>
    <dbReference type="NCBI Taxonomy" id="3038133"/>
    <lineage>
        <taxon>Bacteria</taxon>
        <taxon>Bacillati</taxon>
        <taxon>Bacillota</taxon>
        <taxon>Erysipelotrichia</taxon>
        <taxon>Erysipelotrichales</taxon>
        <taxon>Erysipelotrichaceae</taxon>
        <taxon>Dubosiella</taxon>
    </lineage>
</organism>
<dbReference type="Proteomes" id="UP000308836">
    <property type="component" value="Unassembled WGS sequence"/>
</dbReference>
<accession>A0AC61R976</accession>
<keyword evidence="1" id="KW-0378">Hydrolase</keyword>
<keyword evidence="1" id="KW-0255">Endonuclease</keyword>
<protein>
    <submittedName>
        <fullName evidence="1">Endonuclease MutS2</fullName>
    </submittedName>
</protein>
<gene>
    <name evidence="1" type="ORF">E5336_01765</name>
</gene>
<keyword evidence="2" id="KW-1185">Reference proteome</keyword>
<evidence type="ECO:0000313" key="2">
    <source>
        <dbReference type="Proteomes" id="UP000308836"/>
    </source>
</evidence>
<name>A0AC61R976_9FIRM</name>
<sequence>MSDKRSGFKKQMDRSIDYAAVLEQIAGYAAFSRSVAMIRNAMPLETVQLAREQLDFVQEGMEYVRLGKDLSMGGVTDIEPFLDSASKSIVLLPGELNAIALFLSAVRRAVQAFEEEREPRLAEYAATMDPCDKLRKKIEAMIDLGGDIKEDATPTLYGRTQALRQAKADLSVFARGYTKQHATRLMDTTTTTIQGRLCVLAKTPEKNSFGGMIHGTSQSGMATYVEPREFVVRNNKIQSLALEIEEEKRRICRELTAQVAASALALGSDLETMTFLDTVMARAKWANRYDGCVPKFQTRDHSFRFAHARHPLIDEQKVVANTYASQKDQFCLMISGPNMGGKTVTLKTIGLFVVLAHAGFPVLAHDAMLPWYTSMWFDIGDDQSIENNLSTFSSHMSKIARICQAANEHTFILLDEIGNGTDPLEGASLASAILAYLIDCQSTIVTSTHYDQVKEFGKADLHTLVSSVEFDVETLRPTYRYLPGISGGSFAFAIASQLQLEPAIIAHARTLKEENMKESQKALERLEIEQKEVMKKQERFDVLIQNAHRIQKEAEAEKQKWIGKRETLEAEYEHELEAMLDEKREEARAILAKMKNHPEVKVHEQIESLHAINDLAPEQKEEKAAKETFAVGDYVHIDSLNAHGEILEIRKKQATVLTNGMKVNVKTNVLTKMKRPNVPKTAPKPRLERVTKRFPLELNLIGMRVEEGLNALDRYLDQAIVHKAISVRIIHGMGTGKLRKAVWDDLRKRNTVKSFESAGPNEGGLGATIVTLK</sequence>
<keyword evidence="1" id="KW-0540">Nuclease</keyword>